<protein>
    <submittedName>
        <fullName evidence="2">Uncharacterized protein</fullName>
    </submittedName>
</protein>
<dbReference type="WBParaSite" id="ES5_v2.g8957.t1">
    <property type="protein sequence ID" value="ES5_v2.g8957.t1"/>
    <property type="gene ID" value="ES5_v2.g8957"/>
</dbReference>
<sequence length="151" mass="16964">MFSHFIILLTGVSFAISAEILSGHQGPENVAKKQSMETTISLNDDGLLKGTTTLKARHWIKGFTGGVSVFLFDENKNELWHNEWKKFGVNLHSTRTEEWTDQVPKEILPKVKSFSIVQKHTPTDRVFKWIQDPKNMGIVKGIIQGISGSGK</sequence>
<reference evidence="2" key="1">
    <citation type="submission" date="2022-11" db="UniProtKB">
        <authorList>
            <consortium name="WormBaseParasite"/>
        </authorList>
    </citation>
    <scope>IDENTIFICATION</scope>
</reference>
<accession>A0AC34GWH1</accession>
<organism evidence="1 2">
    <name type="scientific">Panagrolaimus sp. ES5</name>
    <dbReference type="NCBI Taxonomy" id="591445"/>
    <lineage>
        <taxon>Eukaryota</taxon>
        <taxon>Metazoa</taxon>
        <taxon>Ecdysozoa</taxon>
        <taxon>Nematoda</taxon>
        <taxon>Chromadorea</taxon>
        <taxon>Rhabditida</taxon>
        <taxon>Tylenchina</taxon>
        <taxon>Panagrolaimomorpha</taxon>
        <taxon>Panagrolaimoidea</taxon>
        <taxon>Panagrolaimidae</taxon>
        <taxon>Panagrolaimus</taxon>
    </lineage>
</organism>
<evidence type="ECO:0000313" key="1">
    <source>
        <dbReference type="Proteomes" id="UP000887579"/>
    </source>
</evidence>
<proteinExistence type="predicted"/>
<evidence type="ECO:0000313" key="2">
    <source>
        <dbReference type="WBParaSite" id="ES5_v2.g8957.t1"/>
    </source>
</evidence>
<name>A0AC34GWH1_9BILA</name>
<dbReference type="Proteomes" id="UP000887579">
    <property type="component" value="Unplaced"/>
</dbReference>